<evidence type="ECO:0000313" key="2">
    <source>
        <dbReference type="Proteomes" id="UP001055149"/>
    </source>
</evidence>
<dbReference type="Proteomes" id="UP001055149">
    <property type="component" value="Unassembled WGS sequence"/>
</dbReference>
<dbReference type="RefSeq" id="WP_244054507.1">
    <property type="nucleotide sequence ID" value="NZ_BQXH01000003.1"/>
</dbReference>
<dbReference type="EMBL" id="BQXH01000003">
    <property type="protein sequence ID" value="GKS80730.1"/>
    <property type="molecule type" value="Genomic_DNA"/>
</dbReference>
<organism evidence="1 2">
    <name type="scientific">Ligilactobacillus pabuli</name>
    <dbReference type="NCBI Taxonomy" id="2886039"/>
    <lineage>
        <taxon>Bacteria</taxon>
        <taxon>Bacillati</taxon>
        <taxon>Bacillota</taxon>
        <taxon>Bacilli</taxon>
        <taxon>Lactobacillales</taxon>
        <taxon>Lactobacillaceae</taxon>
        <taxon>Ligilactobacillus</taxon>
    </lineage>
</organism>
<proteinExistence type="predicted"/>
<evidence type="ECO:0000313" key="1">
    <source>
        <dbReference type="EMBL" id="GKS80730.1"/>
    </source>
</evidence>
<evidence type="ECO:0008006" key="3">
    <source>
        <dbReference type="Google" id="ProtNLM"/>
    </source>
</evidence>
<comment type="caution">
    <text evidence="1">The sequence shown here is derived from an EMBL/GenBank/DDBJ whole genome shotgun (WGS) entry which is preliminary data.</text>
</comment>
<keyword evidence="2" id="KW-1185">Reference proteome</keyword>
<dbReference type="Pfam" id="PF11367">
    <property type="entry name" value="Tail_completion_gp17"/>
    <property type="match status" value="1"/>
</dbReference>
<dbReference type="InterPro" id="IPR053745">
    <property type="entry name" value="Viral_Tail_Comp_sf"/>
</dbReference>
<name>A0ABQ5JIB7_9LACO</name>
<gene>
    <name evidence="1" type="ORF">LPAF129_04150</name>
</gene>
<sequence length="131" mass="15235">MKSPEQSLFDYFYSLCLKHNLPTFDYLPAEKEAAYPFVYIGQTQTQGQNNKYSRSDHIFLTIDVWGDKKQRKTVSEIADGLFNCAIGRIKTAEYEFYGRSNQQSKQMMIDTSVPNTVYQRGHIEIEMEVVL</sequence>
<dbReference type="Gene3D" id="3.30.2000.30">
    <property type="match status" value="1"/>
</dbReference>
<protein>
    <recommendedName>
        <fullName evidence="3">DUF3168 domain-containing protein</fullName>
    </recommendedName>
</protein>
<dbReference type="InterPro" id="IPR021508">
    <property type="entry name" value="Gp17-like"/>
</dbReference>
<reference evidence="1" key="1">
    <citation type="journal article" date="2022" name="Int. J. Syst. Evol. Microbiol.">
        <title>A novel species of lactic acid bacteria, Ligilactobacillus pabuli sp. nov., isolated from alfalfa silage.</title>
        <authorList>
            <person name="Tohno M."/>
            <person name="Tanizawa Y."/>
            <person name="Sawada H."/>
            <person name="Sakamoto M."/>
            <person name="Ohkuma M."/>
            <person name="Kobayashi H."/>
        </authorList>
    </citation>
    <scope>NUCLEOTIDE SEQUENCE</scope>
    <source>
        <strain evidence="1">AF129</strain>
    </source>
</reference>
<accession>A0ABQ5JIB7</accession>